<evidence type="ECO:0000313" key="1">
    <source>
        <dbReference type="EMBL" id="EAL64262.1"/>
    </source>
</evidence>
<dbReference type="Proteomes" id="UP000002195">
    <property type="component" value="Unassembled WGS sequence"/>
</dbReference>
<dbReference type="PaxDb" id="44689-DDB0218816"/>
<organism evidence="1 2">
    <name type="scientific">Dictyostelium discoideum</name>
    <name type="common">Social amoeba</name>
    <dbReference type="NCBI Taxonomy" id="44689"/>
    <lineage>
        <taxon>Eukaryota</taxon>
        <taxon>Amoebozoa</taxon>
        <taxon>Evosea</taxon>
        <taxon>Eumycetozoa</taxon>
        <taxon>Dictyostelia</taxon>
        <taxon>Dictyosteliales</taxon>
        <taxon>Dictyosteliaceae</taxon>
        <taxon>Dictyostelium</taxon>
    </lineage>
</organism>
<dbReference type="AlphaFoldDB" id="Q54LS1"/>
<dbReference type="EMBL" id="AAFI02000085">
    <property type="protein sequence ID" value="EAL64262.1"/>
    <property type="molecule type" value="Genomic_DNA"/>
</dbReference>
<accession>Q54LS1</accession>
<sequence>MLFKSIISLTNKTSSNKISINGNETSTLTSKNQTCDKNYFKGFFTRPSYEI</sequence>
<reference evidence="1 2" key="1">
    <citation type="journal article" date="2005" name="Nature">
        <title>The genome of the social amoeba Dictyostelium discoideum.</title>
        <authorList>
            <consortium name="The Dictyostelium discoideum Sequencing Consortium"/>
            <person name="Eichinger L."/>
            <person name="Pachebat J.A."/>
            <person name="Glockner G."/>
            <person name="Rajandream M.A."/>
            <person name="Sucgang R."/>
            <person name="Berriman M."/>
            <person name="Song J."/>
            <person name="Olsen R."/>
            <person name="Szafranski K."/>
            <person name="Xu Q."/>
            <person name="Tunggal B."/>
            <person name="Kummerfeld S."/>
            <person name="Madera M."/>
            <person name="Konfortov B.A."/>
            <person name="Rivero F."/>
            <person name="Bankier A.T."/>
            <person name="Lehmann R."/>
            <person name="Hamlin N."/>
            <person name="Davies R."/>
            <person name="Gaudet P."/>
            <person name="Fey P."/>
            <person name="Pilcher K."/>
            <person name="Chen G."/>
            <person name="Saunders D."/>
            <person name="Sodergren E."/>
            <person name="Davis P."/>
            <person name="Kerhornou A."/>
            <person name="Nie X."/>
            <person name="Hall N."/>
            <person name="Anjard C."/>
            <person name="Hemphill L."/>
            <person name="Bason N."/>
            <person name="Farbrother P."/>
            <person name="Desany B."/>
            <person name="Just E."/>
            <person name="Morio T."/>
            <person name="Rost R."/>
            <person name="Churcher C."/>
            <person name="Cooper J."/>
            <person name="Haydock S."/>
            <person name="van Driessche N."/>
            <person name="Cronin A."/>
            <person name="Goodhead I."/>
            <person name="Muzny D."/>
            <person name="Mourier T."/>
            <person name="Pain A."/>
            <person name="Lu M."/>
            <person name="Harper D."/>
            <person name="Lindsay R."/>
            <person name="Hauser H."/>
            <person name="James K."/>
            <person name="Quiles M."/>
            <person name="Madan Babu M."/>
            <person name="Saito T."/>
            <person name="Buchrieser C."/>
            <person name="Wardroper A."/>
            <person name="Felder M."/>
            <person name="Thangavelu M."/>
            <person name="Johnson D."/>
            <person name="Knights A."/>
            <person name="Loulseged H."/>
            <person name="Mungall K."/>
            <person name="Oliver K."/>
            <person name="Price C."/>
            <person name="Quail M.A."/>
            <person name="Urushihara H."/>
            <person name="Hernandez J."/>
            <person name="Rabbinowitsch E."/>
            <person name="Steffen D."/>
            <person name="Sanders M."/>
            <person name="Ma J."/>
            <person name="Kohara Y."/>
            <person name="Sharp S."/>
            <person name="Simmonds M."/>
            <person name="Spiegler S."/>
            <person name="Tivey A."/>
            <person name="Sugano S."/>
            <person name="White B."/>
            <person name="Walker D."/>
            <person name="Woodward J."/>
            <person name="Winckler T."/>
            <person name="Tanaka Y."/>
            <person name="Shaulsky G."/>
            <person name="Schleicher M."/>
            <person name="Weinstock G."/>
            <person name="Rosenthal A."/>
            <person name="Cox E.C."/>
            <person name="Chisholm R.L."/>
            <person name="Gibbs R."/>
            <person name="Loomis W.F."/>
            <person name="Platzer M."/>
            <person name="Kay R.R."/>
            <person name="Williams J."/>
            <person name="Dear P.H."/>
            <person name="Noegel A.A."/>
            <person name="Barrell B."/>
            <person name="Kuspa A."/>
        </authorList>
    </citation>
    <scope>NUCLEOTIDE SEQUENCE [LARGE SCALE GENOMIC DNA]</scope>
    <source>
        <strain evidence="1 2">AX4</strain>
    </source>
</reference>
<keyword evidence="2" id="KW-1185">Reference proteome</keyword>
<comment type="caution">
    <text evidence="1">The sequence shown here is derived from an EMBL/GenBank/DDBJ whole genome shotgun (WGS) entry which is preliminary data.</text>
</comment>
<protein>
    <submittedName>
        <fullName evidence="1">Uncharacterized protein</fullName>
    </submittedName>
</protein>
<name>Q54LS1_DICDI</name>
<dbReference type="GeneID" id="8625625"/>
<dbReference type="HOGENOM" id="CLU_3110397_0_0_1"/>
<dbReference type="KEGG" id="ddi:DDB_G0286475"/>
<dbReference type="RefSeq" id="XP_637759.1">
    <property type="nucleotide sequence ID" value="XM_632667.1"/>
</dbReference>
<proteinExistence type="predicted"/>
<dbReference type="InParanoid" id="Q54LS1"/>
<dbReference type="dictyBase" id="DDB_G0286475"/>
<gene>
    <name evidence="1" type="ORF">DDB_G0286475</name>
</gene>
<evidence type="ECO:0000313" key="2">
    <source>
        <dbReference type="Proteomes" id="UP000002195"/>
    </source>
</evidence>
<dbReference type="VEuPathDB" id="AmoebaDB:DDB_G0286475"/>